<gene>
    <name evidence="1" type="ORF">BJP36_04480</name>
</gene>
<proteinExistence type="predicted"/>
<organism evidence="1">
    <name type="scientific">Moorena producens (strain JHB)</name>
    <dbReference type="NCBI Taxonomy" id="1454205"/>
    <lineage>
        <taxon>Bacteria</taxon>
        <taxon>Bacillati</taxon>
        <taxon>Cyanobacteriota</taxon>
        <taxon>Cyanophyceae</taxon>
        <taxon>Coleofasciculales</taxon>
        <taxon>Coleofasciculaceae</taxon>
        <taxon>Moorena</taxon>
    </lineage>
</organism>
<evidence type="ECO:0000313" key="1">
    <source>
        <dbReference type="EMBL" id="WAN70193.1"/>
    </source>
</evidence>
<accession>A0A9Q9SV31</accession>
<dbReference type="EMBL" id="CP017708">
    <property type="protein sequence ID" value="WAN70193.1"/>
    <property type="molecule type" value="Genomic_DNA"/>
</dbReference>
<dbReference type="AlphaFoldDB" id="A0A9Q9SV31"/>
<sequence>MPRKVGVAKRISTQIVPVLGITKSVEIELLFTMKKLGIVRSESYNKLGSISHWSLDWKKAIPEVKSFRTPDTLGLPAKLMDWTINDVAKAITASQAACTDAVIKKIYKRFPGKDNQKTRKELCQQLKTLAFLDNPLLHRLVRKEFQRGHSWVKNQIVYQQVGYNCKRLSRNTYQLELAGLQKRKRNKIIVRSNRNIKGQIRLIHNQILQRFEVHFLVDHGTVEVPGNRRSIGIDKGYTEAFYDSDGQAHGKGLGKATTKKSVRVAWPFGHRICHKNRQRGKLWALHKKLKKIDQAKSARILENNLTRKTENKRYRQDQSVLKAIIGAASKSLFNGESLKVFSEDLTRQFKNKHQSKAASRKLNSWMKGEMRDSIQKWADWTGSVVTEVQPSYTSQVDSRKRCSAVLGVSPMSDCIKTWNPSREKDWGQFYRI</sequence>
<name>A0A9Q9SV31_MOOP1</name>
<protein>
    <submittedName>
        <fullName evidence="1">Transposase</fullName>
    </submittedName>
</protein>
<reference evidence="1" key="2">
    <citation type="submission" date="2022-10" db="EMBL/GenBank/DDBJ databases">
        <authorList>
            <person name="Ngo T.-E."/>
        </authorList>
    </citation>
    <scope>NUCLEOTIDE SEQUENCE</scope>
    <source>
        <strain evidence="1">JHB</strain>
    </source>
</reference>
<dbReference type="Proteomes" id="UP000176944">
    <property type="component" value="Chromosome"/>
</dbReference>
<reference evidence="1" key="1">
    <citation type="journal article" date="2017" name="Proc. Natl. Acad. Sci. U.S.A.">
        <title>Comparative genomics uncovers the prolific and distinctive metabolic potential of the cyanobacterial genus Moorea.</title>
        <authorList>
            <person name="Leao T."/>
            <person name="Castelao G."/>
            <person name="Korobeynikov A."/>
            <person name="Monroe E.A."/>
            <person name="Podell S."/>
            <person name="Glukhov E."/>
            <person name="Allen E.E."/>
            <person name="Gerwick W.H."/>
            <person name="Gerwick L."/>
        </authorList>
    </citation>
    <scope>NUCLEOTIDE SEQUENCE</scope>
    <source>
        <strain evidence="1">JHB</strain>
    </source>
</reference>